<dbReference type="EMBL" id="CP022098">
    <property type="protein sequence ID" value="ATB38353.1"/>
    <property type="molecule type" value="Genomic_DNA"/>
</dbReference>
<accession>A0A250J445</accession>
<protein>
    <submittedName>
        <fullName evidence="1">Uncharacterized protein</fullName>
    </submittedName>
</protein>
<proteinExistence type="predicted"/>
<evidence type="ECO:0000313" key="2">
    <source>
        <dbReference type="Proteomes" id="UP000217257"/>
    </source>
</evidence>
<reference evidence="1 2" key="1">
    <citation type="submission" date="2017-06" db="EMBL/GenBank/DDBJ databases">
        <title>Sequencing and comparative analysis of myxobacterial genomes.</title>
        <authorList>
            <person name="Rupp O."/>
            <person name="Goesmann A."/>
            <person name="Sogaard-Andersen L."/>
        </authorList>
    </citation>
    <scope>NUCLEOTIDE SEQUENCE [LARGE SCALE GENOMIC DNA]</scope>
    <source>
        <strain evidence="1 2">DSM 52655</strain>
    </source>
</reference>
<gene>
    <name evidence="1" type="ORF">CYFUS_003787</name>
</gene>
<organism evidence="1 2">
    <name type="scientific">Cystobacter fuscus</name>
    <dbReference type="NCBI Taxonomy" id="43"/>
    <lineage>
        <taxon>Bacteria</taxon>
        <taxon>Pseudomonadati</taxon>
        <taxon>Myxococcota</taxon>
        <taxon>Myxococcia</taxon>
        <taxon>Myxococcales</taxon>
        <taxon>Cystobacterineae</taxon>
        <taxon>Archangiaceae</taxon>
        <taxon>Cystobacter</taxon>
    </lineage>
</organism>
<evidence type="ECO:0000313" key="1">
    <source>
        <dbReference type="EMBL" id="ATB38353.1"/>
    </source>
</evidence>
<dbReference type="Proteomes" id="UP000217257">
    <property type="component" value="Chromosome"/>
</dbReference>
<dbReference type="KEGG" id="cfus:CYFUS_003787"/>
<dbReference type="AlphaFoldDB" id="A0A250J445"/>
<sequence length="37" mass="4315">MARMTGCQQSRGRPSRTPPQALHIRLFRPLDEYIFIA</sequence>
<name>A0A250J445_9BACT</name>